<dbReference type="Proteomes" id="UP000499080">
    <property type="component" value="Unassembled WGS sequence"/>
</dbReference>
<organism evidence="1 2">
    <name type="scientific">Araneus ventricosus</name>
    <name type="common">Orbweaver spider</name>
    <name type="synonym">Epeira ventricosa</name>
    <dbReference type="NCBI Taxonomy" id="182803"/>
    <lineage>
        <taxon>Eukaryota</taxon>
        <taxon>Metazoa</taxon>
        <taxon>Ecdysozoa</taxon>
        <taxon>Arthropoda</taxon>
        <taxon>Chelicerata</taxon>
        <taxon>Arachnida</taxon>
        <taxon>Araneae</taxon>
        <taxon>Araneomorphae</taxon>
        <taxon>Entelegynae</taxon>
        <taxon>Araneoidea</taxon>
        <taxon>Araneidae</taxon>
        <taxon>Araneus</taxon>
    </lineage>
</organism>
<keyword evidence="2" id="KW-1185">Reference proteome</keyword>
<proteinExistence type="predicted"/>
<dbReference type="AlphaFoldDB" id="A0A4Y2FXY4"/>
<evidence type="ECO:0000313" key="1">
    <source>
        <dbReference type="EMBL" id="GBM46402.1"/>
    </source>
</evidence>
<sequence length="130" mass="14672">MHCIPFPLNQFSASVSTSLFKENLVPDKCLKLRLGAKSGLKGRVVPDFPLELLQQFLSFASNMVIGTQEDGLTQHARAFPSDSFTVAQWLHPFSEVEGIHIWNKVLFRHDVKTDAKNWLNGQGCNLYQAR</sequence>
<dbReference type="EMBL" id="BGPR01001135">
    <property type="protein sequence ID" value="GBM46402.1"/>
    <property type="molecule type" value="Genomic_DNA"/>
</dbReference>
<name>A0A4Y2FXY4_ARAVE</name>
<evidence type="ECO:0000313" key="2">
    <source>
        <dbReference type="Proteomes" id="UP000499080"/>
    </source>
</evidence>
<gene>
    <name evidence="1" type="ORF">AVEN_73877_1</name>
</gene>
<accession>A0A4Y2FXY4</accession>
<protein>
    <submittedName>
        <fullName evidence="1">Uncharacterized protein</fullName>
    </submittedName>
</protein>
<reference evidence="1 2" key="1">
    <citation type="journal article" date="2019" name="Sci. Rep.">
        <title>Orb-weaving spider Araneus ventricosus genome elucidates the spidroin gene catalogue.</title>
        <authorList>
            <person name="Kono N."/>
            <person name="Nakamura H."/>
            <person name="Ohtoshi R."/>
            <person name="Moran D.A.P."/>
            <person name="Shinohara A."/>
            <person name="Yoshida Y."/>
            <person name="Fujiwara M."/>
            <person name="Mori M."/>
            <person name="Tomita M."/>
            <person name="Arakawa K."/>
        </authorList>
    </citation>
    <scope>NUCLEOTIDE SEQUENCE [LARGE SCALE GENOMIC DNA]</scope>
</reference>
<comment type="caution">
    <text evidence="1">The sequence shown here is derived from an EMBL/GenBank/DDBJ whole genome shotgun (WGS) entry which is preliminary data.</text>
</comment>